<sequence length="78" mass="7999">MNFSCANRYILARRSGAPWPSGRGLAMAIWSGGSRAAEAATIEGLPIWSGLAMAIWSSGSRAAEAAMAEAATTEGSPI</sequence>
<dbReference type="Proteomes" id="UP000743370">
    <property type="component" value="Unassembled WGS sequence"/>
</dbReference>
<organism evidence="1 2">
    <name type="scientific">Phaseolus angularis</name>
    <name type="common">Azuki bean</name>
    <name type="synonym">Vigna angularis</name>
    <dbReference type="NCBI Taxonomy" id="3914"/>
    <lineage>
        <taxon>Eukaryota</taxon>
        <taxon>Viridiplantae</taxon>
        <taxon>Streptophyta</taxon>
        <taxon>Embryophyta</taxon>
        <taxon>Tracheophyta</taxon>
        <taxon>Spermatophyta</taxon>
        <taxon>Magnoliopsida</taxon>
        <taxon>eudicotyledons</taxon>
        <taxon>Gunneridae</taxon>
        <taxon>Pentapetalae</taxon>
        <taxon>rosids</taxon>
        <taxon>fabids</taxon>
        <taxon>Fabales</taxon>
        <taxon>Fabaceae</taxon>
        <taxon>Papilionoideae</taxon>
        <taxon>50 kb inversion clade</taxon>
        <taxon>NPAAA clade</taxon>
        <taxon>indigoferoid/millettioid clade</taxon>
        <taxon>Phaseoleae</taxon>
        <taxon>Vigna</taxon>
    </lineage>
</organism>
<dbReference type="AlphaFoldDB" id="A0A8T0JLZ9"/>
<dbReference type="EMBL" id="JABFOF010000010">
    <property type="protein sequence ID" value="KAG2376496.1"/>
    <property type="molecule type" value="Genomic_DNA"/>
</dbReference>
<name>A0A8T0JLZ9_PHAAN</name>
<evidence type="ECO:0000313" key="2">
    <source>
        <dbReference type="Proteomes" id="UP000743370"/>
    </source>
</evidence>
<evidence type="ECO:0000313" key="1">
    <source>
        <dbReference type="EMBL" id="KAG2376496.1"/>
    </source>
</evidence>
<comment type="caution">
    <text evidence="1">The sequence shown here is derived from an EMBL/GenBank/DDBJ whole genome shotgun (WGS) entry which is preliminary data.</text>
</comment>
<gene>
    <name evidence="1" type="ORF">HKW66_Vig0153500</name>
</gene>
<reference evidence="1 2" key="1">
    <citation type="submission" date="2020-05" db="EMBL/GenBank/DDBJ databases">
        <title>Vigna angularis (adzuki bean) Var. LongXiaoDou No. 4 denovo assembly.</title>
        <authorList>
            <person name="Xiang H."/>
        </authorList>
    </citation>
    <scope>NUCLEOTIDE SEQUENCE [LARGE SCALE GENOMIC DNA]</scope>
    <source>
        <tissue evidence="1">Leaf</tissue>
    </source>
</reference>
<accession>A0A8T0JLZ9</accession>
<proteinExistence type="predicted"/>
<protein>
    <submittedName>
        <fullName evidence="1">Uncharacterized protein</fullName>
    </submittedName>
</protein>